<dbReference type="InterPro" id="IPR035093">
    <property type="entry name" value="RelE/ParE_toxin_dom_sf"/>
</dbReference>
<evidence type="ECO:0000256" key="1">
    <source>
        <dbReference type="ARBA" id="ARBA00022649"/>
    </source>
</evidence>
<dbReference type="Proteomes" id="UP000250088">
    <property type="component" value="Chromosome"/>
</dbReference>
<proteinExistence type="predicted"/>
<dbReference type="EMBL" id="CP019893">
    <property type="protein sequence ID" value="ARS89627.1"/>
    <property type="molecule type" value="Genomic_DNA"/>
</dbReference>
<organism evidence="2 3">
    <name type="scientific">Natrarchaeobaculum aegyptiacum</name>
    <dbReference type="NCBI Taxonomy" id="745377"/>
    <lineage>
        <taxon>Archaea</taxon>
        <taxon>Methanobacteriati</taxon>
        <taxon>Methanobacteriota</taxon>
        <taxon>Stenosarchaea group</taxon>
        <taxon>Halobacteria</taxon>
        <taxon>Halobacteriales</taxon>
        <taxon>Natrialbaceae</taxon>
        <taxon>Natrarchaeobaculum</taxon>
    </lineage>
</organism>
<accession>A0A2Z2HVR8</accession>
<dbReference type="RefSeq" id="WP_086888005.1">
    <property type="nucleotide sequence ID" value="NZ_CP019893.1"/>
</dbReference>
<evidence type="ECO:0000313" key="2">
    <source>
        <dbReference type="EMBL" id="ARS89627.1"/>
    </source>
</evidence>
<evidence type="ECO:0000313" key="3">
    <source>
        <dbReference type="Proteomes" id="UP000250088"/>
    </source>
</evidence>
<reference evidence="3" key="1">
    <citation type="submission" date="2017-02" db="EMBL/GenBank/DDBJ databases">
        <title>Natronthermophilus aegyptiacus gen. nov.,sp. nov., an aerobic, extremely halophilic alkalithermophilic archaeon isolated from the athalassohaline Wadi An Natrun, Egypt.</title>
        <authorList>
            <person name="Zhao B."/>
        </authorList>
    </citation>
    <scope>NUCLEOTIDE SEQUENCE [LARGE SCALE GENOMIC DNA]</scope>
    <source>
        <strain evidence="3">JW/NM-HA 15</strain>
    </source>
</reference>
<gene>
    <name evidence="2" type="ORF">B1756_07680</name>
</gene>
<name>A0A2Z2HVR8_9EURY</name>
<dbReference type="GeneID" id="90758905"/>
<keyword evidence="3" id="KW-1185">Reference proteome</keyword>
<dbReference type="Gene3D" id="3.30.2310.20">
    <property type="entry name" value="RelE-like"/>
    <property type="match status" value="1"/>
</dbReference>
<keyword evidence="1" id="KW-1277">Toxin-antitoxin system</keyword>
<dbReference type="InterPro" id="IPR007712">
    <property type="entry name" value="RelE/ParE_toxin"/>
</dbReference>
<dbReference type="Pfam" id="PF05016">
    <property type="entry name" value="ParE_toxin"/>
    <property type="match status" value="1"/>
</dbReference>
<sequence length="95" mass="10829">MTSDEDWTWKFTPRAADQFASLDPHIQDRIVSKLDDVVDSDWRNPDDFLEPLTGGPFDKLRVGQYRVACVPNHGTATLEVHRIEHRSGAYTADDD</sequence>
<dbReference type="SUPFAM" id="SSF143011">
    <property type="entry name" value="RelE-like"/>
    <property type="match status" value="1"/>
</dbReference>
<dbReference type="AlphaFoldDB" id="A0A2Z2HVR8"/>
<dbReference type="KEGG" id="naj:B1756_07680"/>
<protein>
    <submittedName>
        <fullName evidence="2">Toxin</fullName>
    </submittedName>
</protein>